<dbReference type="PRINTS" id="PR00469">
    <property type="entry name" value="PNDRDTASEII"/>
</dbReference>
<dbReference type="Gene3D" id="3.50.50.60">
    <property type="entry name" value="FAD/NAD(P)-binding domain"/>
    <property type="match status" value="1"/>
</dbReference>
<dbReference type="PANTHER" id="PTHR48105">
    <property type="entry name" value="THIOREDOXIN REDUCTASE 1-RELATED-RELATED"/>
    <property type="match status" value="1"/>
</dbReference>
<dbReference type="Proteomes" id="UP000228681">
    <property type="component" value="Unassembled WGS sequence"/>
</dbReference>
<dbReference type="InterPro" id="IPR050097">
    <property type="entry name" value="Ferredoxin-NADP_redctase_2"/>
</dbReference>
<dbReference type="GO" id="GO:0016491">
    <property type="term" value="F:oxidoreductase activity"/>
    <property type="evidence" value="ECO:0007669"/>
    <property type="project" value="UniProtKB-KW"/>
</dbReference>
<sequence length="116" mass="13078">MKKIYDLIIIGGGPAGITAGIYGARQKLNTLLITKIFGGQVARKALNIENYPGFEEISGLELIQRFEKHLRKFTPLDSKHLTGQVDPVRDFKNRKKAQRGQIFNGVDIERDEVIKL</sequence>
<comment type="caution">
    <text evidence="3">The sequence shown here is derived from an EMBL/GenBank/DDBJ whole genome shotgun (WGS) entry which is preliminary data.</text>
</comment>
<reference evidence="3 4" key="1">
    <citation type="submission" date="2017-09" db="EMBL/GenBank/DDBJ databases">
        <title>Depth-based differentiation of microbial function through sediment-hosted aquifers and enrichment of novel symbionts in the deep terrestrial subsurface.</title>
        <authorList>
            <person name="Probst A.J."/>
            <person name="Ladd B."/>
            <person name="Jarett J.K."/>
            <person name="Geller-Mcgrath D.E."/>
            <person name="Sieber C.M."/>
            <person name="Emerson J.B."/>
            <person name="Anantharaman K."/>
            <person name="Thomas B.C."/>
            <person name="Malmstrom R."/>
            <person name="Stieglmeier M."/>
            <person name="Klingl A."/>
            <person name="Woyke T."/>
            <person name="Ryan C.M."/>
            <person name="Banfield J.F."/>
        </authorList>
    </citation>
    <scope>NUCLEOTIDE SEQUENCE [LARGE SCALE GENOMIC DNA]</scope>
    <source>
        <strain evidence="3">CG23_combo_of_CG06-09_8_20_14_all_36_12</strain>
    </source>
</reference>
<evidence type="ECO:0000256" key="1">
    <source>
        <dbReference type="ARBA" id="ARBA00022630"/>
    </source>
</evidence>
<name>A0A2G9YZY4_9BACT</name>
<protein>
    <submittedName>
        <fullName evidence="3">Pyridine nucleotide-disulfide oxidoreductase</fullName>
    </submittedName>
</protein>
<dbReference type="EMBL" id="PCRS01000042">
    <property type="protein sequence ID" value="PIP24782.1"/>
    <property type="molecule type" value="Genomic_DNA"/>
</dbReference>
<dbReference type="InterPro" id="IPR036188">
    <property type="entry name" value="FAD/NAD-bd_sf"/>
</dbReference>
<dbReference type="SUPFAM" id="SSF51905">
    <property type="entry name" value="FAD/NAD(P)-binding domain"/>
    <property type="match status" value="1"/>
</dbReference>
<evidence type="ECO:0000313" key="4">
    <source>
        <dbReference type="Proteomes" id="UP000228681"/>
    </source>
</evidence>
<keyword evidence="2" id="KW-0560">Oxidoreductase</keyword>
<keyword evidence="1" id="KW-0285">Flavoprotein</keyword>
<evidence type="ECO:0000313" key="3">
    <source>
        <dbReference type="EMBL" id="PIP24782.1"/>
    </source>
</evidence>
<gene>
    <name evidence="3" type="ORF">COX34_02315</name>
</gene>
<accession>A0A2G9YZY4</accession>
<dbReference type="Pfam" id="PF12831">
    <property type="entry name" value="FAD_oxidored"/>
    <property type="match status" value="1"/>
</dbReference>
<evidence type="ECO:0000256" key="2">
    <source>
        <dbReference type="ARBA" id="ARBA00023002"/>
    </source>
</evidence>
<feature type="non-terminal residue" evidence="3">
    <location>
        <position position="116"/>
    </location>
</feature>
<dbReference type="AlphaFoldDB" id="A0A2G9YZY4"/>
<proteinExistence type="predicted"/>
<organism evidence="3 4">
    <name type="scientific">Candidatus Nealsonbacteria bacterium CG23_combo_of_CG06-09_8_20_14_all_36_12</name>
    <dbReference type="NCBI Taxonomy" id="1974718"/>
    <lineage>
        <taxon>Bacteria</taxon>
        <taxon>Candidatus Nealsoniibacteriota</taxon>
    </lineage>
</organism>